<dbReference type="PROSITE" id="PS50294">
    <property type="entry name" value="WD_REPEATS_REGION"/>
    <property type="match status" value="4"/>
</dbReference>
<dbReference type="InterPro" id="IPR015943">
    <property type="entry name" value="WD40/YVTN_repeat-like_dom_sf"/>
</dbReference>
<dbReference type="Gene3D" id="2.130.10.10">
    <property type="entry name" value="YVTN repeat-like/Quinoprotein amine dehydrogenase"/>
    <property type="match status" value="1"/>
</dbReference>
<proteinExistence type="inferred from homology"/>
<dbReference type="GO" id="GO:0051301">
    <property type="term" value="P:cell division"/>
    <property type="evidence" value="ECO:0007669"/>
    <property type="project" value="UniProtKB-KW"/>
</dbReference>
<evidence type="ECO:0000256" key="16">
    <source>
        <dbReference type="SAM" id="MobiDB-lite"/>
    </source>
</evidence>
<feature type="repeat" description="WD" evidence="14">
    <location>
        <begin position="728"/>
        <end position="769"/>
    </location>
</feature>
<dbReference type="PROSITE" id="PS50304">
    <property type="entry name" value="TUDOR"/>
    <property type="match status" value="1"/>
</dbReference>
<dbReference type="SUPFAM" id="SSF50978">
    <property type="entry name" value="WD40 repeat-like"/>
    <property type="match status" value="1"/>
</dbReference>
<keyword evidence="7 12" id="KW-0493">Microtubule</keyword>
<comment type="subcellular location">
    <subcellularLocation>
        <location evidence="2 12">Cytoplasm</location>
        <location evidence="2 12">Cytoskeleton</location>
    </subcellularLocation>
    <subcellularLocation>
        <location evidence="12">Cytoplasm</location>
    </subcellularLocation>
    <subcellularLocation>
        <location evidence="12">Cytoplasm</location>
        <location evidence="12">Cytoskeleton</location>
        <location evidence="12">Microtubule organizing center</location>
        <location evidence="12">Centrosome</location>
    </subcellularLocation>
    <subcellularLocation>
        <location evidence="12">Cytoplasm</location>
        <location evidence="12">Cytoskeleton</location>
        <location evidence="12">Spindle pole</location>
    </subcellularLocation>
    <subcellularLocation>
        <location evidence="12">Cytoplasm</location>
        <location evidence="12">Cytoskeleton</location>
        <location evidence="12">Spindle</location>
    </subcellularLocation>
    <subcellularLocation>
        <location evidence="1 15">Membrane</location>
        <topology evidence="1 15">Multi-pass membrane protein</topology>
    </subcellularLocation>
    <text evidence="12">Predominantly cytoplasmic. Localized to the interphase centrosome and mitotic spindle poles.</text>
</comment>
<dbReference type="InterPro" id="IPR036612">
    <property type="entry name" value="KH_dom_type_1_sf"/>
</dbReference>
<keyword evidence="4 12" id="KW-0963">Cytoplasm</keyword>
<name>A0A1B0CI38_LUTLO</name>
<dbReference type="EMBL" id="AJWK01013030">
    <property type="status" value="NOT_ANNOTATED_CDS"/>
    <property type="molecule type" value="Genomic_DNA"/>
</dbReference>
<keyword evidence="12" id="KW-0498">Mitosis</keyword>
<evidence type="ECO:0000256" key="8">
    <source>
        <dbReference type="ARBA" id="ARBA00022737"/>
    </source>
</evidence>
<dbReference type="GO" id="GO:0005739">
    <property type="term" value="C:mitochondrion"/>
    <property type="evidence" value="ECO:0007669"/>
    <property type="project" value="UniProtKB-ARBA"/>
</dbReference>
<evidence type="ECO:0000313" key="19">
    <source>
        <dbReference type="EnsemblMetazoa" id="LLOJ004100-PA"/>
    </source>
</evidence>
<dbReference type="SUPFAM" id="SSF63748">
    <property type="entry name" value="Tudor/PWWP/MBT"/>
    <property type="match status" value="1"/>
</dbReference>
<comment type="function">
    <text evidence="12">Participates in a complex which severs microtubules in an ATP-dependent manner. May act to target the enzymatic subunit of this complex to sites of action such as the centrosome. Microtubule severing may promote rapid reorganization of cellular microtubule arrays and the release of microtubules from the centrosome following nucleation.</text>
</comment>
<evidence type="ECO:0000256" key="12">
    <source>
        <dbReference type="HAMAP-Rule" id="MF_03022"/>
    </source>
</evidence>
<evidence type="ECO:0000256" key="6">
    <source>
        <dbReference type="ARBA" id="ARBA00022692"/>
    </source>
</evidence>
<evidence type="ECO:0000256" key="4">
    <source>
        <dbReference type="ARBA" id="ARBA00022490"/>
    </source>
</evidence>
<dbReference type="Gene3D" id="3.30.1370.10">
    <property type="entry name" value="K Homology domain, type 1"/>
    <property type="match status" value="2"/>
</dbReference>
<keyword evidence="9 15" id="KW-1133">Transmembrane helix</keyword>
<feature type="repeat" description="WD" evidence="14">
    <location>
        <begin position="686"/>
        <end position="727"/>
    </location>
</feature>
<dbReference type="InterPro" id="IPR026962">
    <property type="entry name" value="KTNB1"/>
</dbReference>
<evidence type="ECO:0000256" key="9">
    <source>
        <dbReference type="ARBA" id="ARBA00022989"/>
    </source>
</evidence>
<dbReference type="SUPFAM" id="SSF54791">
    <property type="entry name" value="Eukaryotic type KH-domain (KH-domain type I)"/>
    <property type="match status" value="2"/>
</dbReference>
<dbReference type="SMART" id="SM00320">
    <property type="entry name" value="WD40"/>
    <property type="match status" value="6"/>
</dbReference>
<dbReference type="FunFam" id="2.130.10.10:FF:000462">
    <property type="entry name" value="Katanin p80 WD40 repeat-containing subunit B1"/>
    <property type="match status" value="1"/>
</dbReference>
<comment type="subunit">
    <text evidence="12">Interacts with KATNA1. This interaction enhances the microtubule binding and severing activity of KATNA1 and also targets this activity to the centrosome.</text>
</comment>
<dbReference type="GO" id="GO:0016301">
    <property type="term" value="F:kinase activity"/>
    <property type="evidence" value="ECO:0007669"/>
    <property type="project" value="UniProtKB-KW"/>
</dbReference>
<feature type="region of interest" description="Disordered" evidence="16">
    <location>
        <begin position="204"/>
        <end position="242"/>
    </location>
</feature>
<dbReference type="PANTHER" id="PTHR19845">
    <property type="entry name" value="KATANIN P80 SUBUNIT"/>
    <property type="match status" value="1"/>
</dbReference>
<dbReference type="HAMAP" id="MF_03022">
    <property type="entry name" value="Katanin_p80_B1"/>
    <property type="match status" value="1"/>
</dbReference>
<keyword evidence="12" id="KW-0131">Cell cycle</keyword>
<keyword evidence="13" id="KW-0694">RNA-binding</keyword>
<evidence type="ECO:0000256" key="1">
    <source>
        <dbReference type="ARBA" id="ARBA00004141"/>
    </source>
</evidence>
<dbReference type="GO" id="GO:0008017">
    <property type="term" value="F:microtubule binding"/>
    <property type="evidence" value="ECO:0007669"/>
    <property type="project" value="UniProtKB-UniRule"/>
</dbReference>
<dbReference type="PROSITE" id="PS50082">
    <property type="entry name" value="WD_REPEATS_2"/>
    <property type="match status" value="4"/>
</dbReference>
<dbReference type="GO" id="GO:0005874">
    <property type="term" value="C:microtubule"/>
    <property type="evidence" value="ECO:0007669"/>
    <property type="project" value="UniProtKB-KW"/>
</dbReference>
<dbReference type="VEuPathDB" id="VectorBase:LLONM1_005610"/>
<dbReference type="GO" id="GO:0003723">
    <property type="term" value="F:RNA binding"/>
    <property type="evidence" value="ECO:0007669"/>
    <property type="project" value="UniProtKB-UniRule"/>
</dbReference>
<keyword evidence="11 12" id="KW-0206">Cytoskeleton</keyword>
<keyword evidence="12" id="KW-0132">Cell division</keyword>
<dbReference type="InterPro" id="IPR020472">
    <property type="entry name" value="WD40_PAC1"/>
</dbReference>
<dbReference type="CDD" id="cd00105">
    <property type="entry name" value="KH-I"/>
    <property type="match status" value="1"/>
</dbReference>
<dbReference type="Pfam" id="PF00400">
    <property type="entry name" value="WD40"/>
    <property type="match status" value="3"/>
</dbReference>
<evidence type="ECO:0000259" key="17">
    <source>
        <dbReference type="PROSITE" id="PS50304"/>
    </source>
</evidence>
<dbReference type="Proteomes" id="UP000092461">
    <property type="component" value="Unassembled WGS sequence"/>
</dbReference>
<keyword evidence="6 15" id="KW-0812">Transmembrane</keyword>
<evidence type="ECO:0000256" key="5">
    <source>
        <dbReference type="ARBA" id="ARBA00022574"/>
    </source>
</evidence>
<dbReference type="InterPro" id="IPR004088">
    <property type="entry name" value="KH_dom_type_1"/>
</dbReference>
<dbReference type="InterPro" id="IPR028021">
    <property type="entry name" value="Katanin_C-terminal"/>
</dbReference>
<feature type="transmembrane region" description="Helical" evidence="15">
    <location>
        <begin position="6"/>
        <end position="26"/>
    </location>
</feature>
<organism evidence="19 20">
    <name type="scientific">Lutzomyia longipalpis</name>
    <name type="common">Sand fly</name>
    <dbReference type="NCBI Taxonomy" id="7200"/>
    <lineage>
        <taxon>Eukaryota</taxon>
        <taxon>Metazoa</taxon>
        <taxon>Ecdysozoa</taxon>
        <taxon>Arthropoda</taxon>
        <taxon>Hexapoda</taxon>
        <taxon>Insecta</taxon>
        <taxon>Pterygota</taxon>
        <taxon>Neoptera</taxon>
        <taxon>Endopterygota</taxon>
        <taxon>Diptera</taxon>
        <taxon>Nematocera</taxon>
        <taxon>Psychodoidea</taxon>
        <taxon>Psychodidae</taxon>
        <taxon>Lutzomyia</taxon>
        <taxon>Lutzomyia</taxon>
    </lineage>
</organism>
<keyword evidence="20" id="KW-1185">Reference proteome</keyword>
<dbReference type="Gene3D" id="2.40.50.90">
    <property type="match status" value="1"/>
</dbReference>
<dbReference type="InterPro" id="IPR024977">
    <property type="entry name" value="Apc4-like_WD40_dom"/>
</dbReference>
<dbReference type="EnsemblMetazoa" id="LLOJ004100-RA">
    <property type="protein sequence ID" value="LLOJ004100-PA"/>
    <property type="gene ID" value="LLOJ004100"/>
</dbReference>
<dbReference type="Pfam" id="PF12894">
    <property type="entry name" value="ANAPC4_WD40"/>
    <property type="match status" value="1"/>
</dbReference>
<dbReference type="Pfam" id="PF13925">
    <property type="entry name" value="Katanin_con80"/>
    <property type="match status" value="1"/>
</dbReference>
<dbReference type="SMART" id="SM00333">
    <property type="entry name" value="TUDOR"/>
    <property type="match status" value="1"/>
</dbReference>
<keyword evidence="10 15" id="KW-0472">Membrane</keyword>
<feature type="compositionally biased region" description="Polar residues" evidence="16">
    <location>
        <begin position="215"/>
        <end position="226"/>
    </location>
</feature>
<reference evidence="18" key="2">
    <citation type="journal article" date="2020" name="BMC">
        <title>Leishmania infection induces a limited differential gene expression in the sand fly midgut.</title>
        <authorList>
            <person name="Coutinho-Abreu I.V."/>
            <person name="Serafim T.D."/>
            <person name="Meneses C."/>
            <person name="Kamhawi S."/>
            <person name="Oliveira F."/>
            <person name="Valenzuela J.G."/>
        </authorList>
    </citation>
    <scope>NUCLEOTIDE SEQUENCE</scope>
    <source>
        <strain evidence="18">Jacobina</strain>
        <tissue evidence="18">Midgut</tissue>
    </source>
</reference>
<gene>
    <name evidence="12" type="primary">KATNB1</name>
</gene>
<dbReference type="PROSITE" id="PS50084">
    <property type="entry name" value="KH_TYPE_1"/>
    <property type="match status" value="2"/>
</dbReference>
<feature type="repeat" description="WD" evidence="14">
    <location>
        <begin position="770"/>
        <end position="811"/>
    </location>
</feature>
<dbReference type="CDD" id="cd00200">
    <property type="entry name" value="WD40"/>
    <property type="match status" value="1"/>
</dbReference>
<dbReference type="InterPro" id="IPR019775">
    <property type="entry name" value="WD40_repeat_CS"/>
</dbReference>
<dbReference type="EMBL" id="GITU01005054">
    <property type="protein sequence ID" value="MBC1173757.1"/>
    <property type="molecule type" value="Transcribed_RNA"/>
</dbReference>
<dbReference type="PANTHER" id="PTHR19845:SF0">
    <property type="entry name" value="KATANIN P80 WD40 REPEAT-CONTAINING SUBUNIT B1"/>
    <property type="match status" value="1"/>
</dbReference>
<evidence type="ECO:0000256" key="7">
    <source>
        <dbReference type="ARBA" id="ARBA00022701"/>
    </source>
</evidence>
<dbReference type="GO" id="GO:0051013">
    <property type="term" value="P:microtubule severing"/>
    <property type="evidence" value="ECO:0007669"/>
    <property type="project" value="UniProtKB-UniRule"/>
</dbReference>
<dbReference type="EMBL" id="AJWK01013029">
    <property type="status" value="NOT_ANNOTATED_CDS"/>
    <property type="molecule type" value="Genomic_DNA"/>
</dbReference>
<dbReference type="Pfam" id="PF09815">
    <property type="entry name" value="XK-related"/>
    <property type="match status" value="1"/>
</dbReference>
<keyword evidence="18" id="KW-0808">Transferase</keyword>
<protein>
    <recommendedName>
        <fullName evidence="12">Katanin p80 WD40 repeat-containing subunit B1</fullName>
        <shortName evidence="12">Katanin p80 subunit B1</shortName>
    </recommendedName>
    <alternativeName>
        <fullName evidence="12">p80 katanin</fullName>
    </alternativeName>
</protein>
<feature type="repeat" description="WD" evidence="14">
    <location>
        <begin position="602"/>
        <end position="643"/>
    </location>
</feature>
<evidence type="ECO:0000313" key="20">
    <source>
        <dbReference type="Proteomes" id="UP000092461"/>
    </source>
</evidence>
<reference evidence="19" key="3">
    <citation type="submission" date="2020-05" db="UniProtKB">
        <authorList>
            <consortium name="EnsemblMetazoa"/>
        </authorList>
    </citation>
    <scope>IDENTIFICATION</scope>
    <source>
        <strain evidence="19">Jacobina</strain>
    </source>
</reference>
<dbReference type="InterPro" id="IPR018629">
    <property type="entry name" value="XK-rel"/>
</dbReference>
<dbReference type="SMART" id="SM00322">
    <property type="entry name" value="KH"/>
    <property type="match status" value="2"/>
</dbReference>
<comment type="similarity">
    <text evidence="12">Belongs to the WD repeat KATNB1 family.</text>
</comment>
<dbReference type="Pfam" id="PF00567">
    <property type="entry name" value="TUDOR"/>
    <property type="match status" value="1"/>
</dbReference>
<dbReference type="GO" id="GO:0010468">
    <property type="term" value="P:regulation of gene expression"/>
    <property type="evidence" value="ECO:0007669"/>
    <property type="project" value="UniProtKB-ARBA"/>
</dbReference>
<evidence type="ECO:0000256" key="2">
    <source>
        <dbReference type="ARBA" id="ARBA00004245"/>
    </source>
</evidence>
<dbReference type="GO" id="GO:0000922">
    <property type="term" value="C:spindle pole"/>
    <property type="evidence" value="ECO:0007669"/>
    <property type="project" value="UniProtKB-SubCell"/>
</dbReference>
<evidence type="ECO:0000256" key="10">
    <source>
        <dbReference type="ARBA" id="ARBA00023136"/>
    </source>
</evidence>
<evidence type="ECO:0000256" key="3">
    <source>
        <dbReference type="ARBA" id="ARBA00008789"/>
    </source>
</evidence>
<comment type="similarity">
    <text evidence="3 15">Belongs to the XK family.</text>
</comment>
<dbReference type="InterPro" id="IPR036322">
    <property type="entry name" value="WD40_repeat_dom_sf"/>
</dbReference>
<dbReference type="InterPro" id="IPR035437">
    <property type="entry name" value="SNase_OB-fold_sf"/>
</dbReference>
<dbReference type="VEuPathDB" id="VectorBase:LLOJ004100"/>
<evidence type="ECO:0000256" key="15">
    <source>
        <dbReference type="RuleBase" id="RU910716"/>
    </source>
</evidence>
<dbReference type="Pfam" id="PF00013">
    <property type="entry name" value="KH_1"/>
    <property type="match status" value="2"/>
</dbReference>
<dbReference type="GO" id="GO:0007019">
    <property type="term" value="P:microtubule depolymerization"/>
    <property type="evidence" value="ECO:0007669"/>
    <property type="project" value="TreeGrafter"/>
</dbReference>
<dbReference type="GO" id="GO:0005886">
    <property type="term" value="C:plasma membrane"/>
    <property type="evidence" value="ECO:0007669"/>
    <property type="project" value="UniProtKB-ARBA"/>
</dbReference>
<feature type="domain" description="Tudor" evidence="17">
    <location>
        <begin position="296"/>
        <end position="361"/>
    </location>
</feature>
<evidence type="ECO:0000313" key="18">
    <source>
        <dbReference type="EMBL" id="MBC1173757.1"/>
    </source>
</evidence>
<dbReference type="InterPro" id="IPR004087">
    <property type="entry name" value="KH_dom"/>
</dbReference>
<accession>A0A1B0CI38</accession>
<keyword evidence="8" id="KW-0677">Repeat</keyword>
<sequence length="1350" mass="153192">MRVPVLPMLVGLSLCGISASFLFVYLRKRNESKKCKTAEVHIPKSENITCARVYEKVEVTNEVLPLILGREGLSLKAIEDKTRTQIEVHKKDAHNQLCIISGDQKAVSDAQKIIKQLMSRLIKVTEKILVPQSACGKIIGRCGESLQEICRKSQAKVSVESGDRGDGANRKVLITGTQAQVNTAKLLIEEKVQEDAETRKVLEEAEAQREPRFNQAASNNRINSLETPVIDPANTEKLKSTNPDGQMEVYVSAIANPSKFWVQMIGPQCADLDHLVNSMTEYYEQTKNQEIHRIQKPYLGQIVAALFKYDNKWYRAEIVAILPNDYNSDQVVLDIYYVDYGDSAYVETSDVYQLRTDFLTLRFQAIECFLANVKPPSIDNNSHWDVRSIQRFEELTHVAQWKKLLSRIVCYREKNPFTEGKTMREGSPIPGVELYDPTTEGEDINISMKLVAEGLASSIEPFNEPKFGKCLEAAANIEIPEQQSPSNSDNIVYGITKSSSPEKSLNSEDNVLRFRSVERLNRKRVSNVYLESSKYSAKYWLARRRNQNERALKYYKKLLQADCDETFLRLFDCFLETAPQKVLQIAIYFSGDLTDLSYPDDIEAHTLKVTCLDVGQTGRVLVTGAQDRNVNLWAFGNDKCFMSLDSHNCAVDCVRFAYNDDVVYSADEIGIIKRWDLNIGGNCISFHGHMKGVRTLDFHPFGEYIVSGSNDTTIRLWDIRTGNCIKKYRGHIANVNSVRFSPDGSWIASAGSEGSVIIWDIRMSKEIIDFQEHASSVNCIQFHPFEFLLAAGRNDGTVDLYDLESKKIISHTNTIASSNPTIHSVKCVRFSENGECLFVGSTTGISVVGWEPDREFDHIESKWNILGDMKIINQQLICGSYDNTNVSIYAMNLGLIMPFYNPSNTTFNHNHSSRKSFNRGQRKMRLSVGKEDKPYFTVPTVPEEGMSSPNLSIEMEDDHDIFDKCYVPKYSELPVTSCLGFSTDTVSPSTNFQFPSYHLDSDNVNAYNLIKCGDEFSMADVDKLSNTAKEDFPVNSAQPPDYAPKMSYAPQTTIEREWKYAHKHSEYEQNLQKKIMNSISVTNLNEIDEPLNNRHEIQSQKTISRGGSPVRGPCQSYKLRRNDYQAQINKENNLKNRNTTEVQIFVKPIRSKSTLDMKCQPQINHNRPSQKIINYGHTEGANEGHEMKILINNHDTVYQELCNRHASLKIVKESVKGQDVHTALRQCVRLKDHAILVDLLGAILRKSASWTLDMCVILLPELYEMLQSDRKFYCTRACDTLRVILTNFLPLIKANADSWAARSLGVDINSEERWQKSNECRKWLLMIRTLPENNVVGVTLAPLQNLIIDI</sequence>
<dbReference type="GO" id="GO:0008352">
    <property type="term" value="C:katanin complex"/>
    <property type="evidence" value="ECO:0007669"/>
    <property type="project" value="InterPro"/>
</dbReference>
<dbReference type="PRINTS" id="PR00320">
    <property type="entry name" value="GPROTEINBRPT"/>
</dbReference>
<keyword evidence="5 14" id="KW-0853">WD repeat</keyword>
<dbReference type="InterPro" id="IPR002999">
    <property type="entry name" value="Tudor"/>
</dbReference>
<dbReference type="InterPro" id="IPR001680">
    <property type="entry name" value="WD40_rpt"/>
</dbReference>
<dbReference type="Gene3D" id="2.30.30.140">
    <property type="match status" value="1"/>
</dbReference>
<dbReference type="GO" id="GO:0005813">
    <property type="term" value="C:centrosome"/>
    <property type="evidence" value="ECO:0007669"/>
    <property type="project" value="UniProtKB-SubCell"/>
</dbReference>
<comment type="caution">
    <text evidence="15">Lacks conserved residue(s) required for the propagation of feature annotation.</text>
</comment>
<evidence type="ECO:0000256" key="11">
    <source>
        <dbReference type="ARBA" id="ARBA00023212"/>
    </source>
</evidence>
<evidence type="ECO:0000256" key="14">
    <source>
        <dbReference type="PROSITE-ProRule" id="PRU00221"/>
    </source>
</evidence>
<keyword evidence="18" id="KW-0418">Kinase</keyword>
<dbReference type="PROSITE" id="PS00678">
    <property type="entry name" value="WD_REPEATS_1"/>
    <property type="match status" value="1"/>
</dbReference>
<reference evidence="20" key="1">
    <citation type="submission" date="2012-05" db="EMBL/GenBank/DDBJ databases">
        <title>Whole Genome Assembly of Lutzomyia longipalpis.</title>
        <authorList>
            <person name="Richards S."/>
            <person name="Qu C."/>
            <person name="Dillon R."/>
            <person name="Worley K."/>
            <person name="Scherer S."/>
            <person name="Batterton M."/>
            <person name="Taylor A."/>
            <person name="Hawes A."/>
            <person name="Hernandez B."/>
            <person name="Kovar C."/>
            <person name="Mandapat C."/>
            <person name="Pham C."/>
            <person name="Qu C."/>
            <person name="Jing C."/>
            <person name="Bess C."/>
            <person name="Bandaranaike D."/>
            <person name="Ngo D."/>
            <person name="Ongeri F."/>
            <person name="Arias F."/>
            <person name="Lara F."/>
            <person name="Weissenberger G."/>
            <person name="Kamau G."/>
            <person name="Han H."/>
            <person name="Shen H."/>
            <person name="Dinh H."/>
            <person name="Khalil I."/>
            <person name="Jones J."/>
            <person name="Shafer J."/>
            <person name="Jayaseelan J."/>
            <person name="Quiroz J."/>
            <person name="Blankenburg K."/>
            <person name="Nguyen L."/>
            <person name="Jackson L."/>
            <person name="Francisco L."/>
            <person name="Tang L.-Y."/>
            <person name="Pu L.-L."/>
            <person name="Perales L."/>
            <person name="Lorensuhewa L."/>
            <person name="Munidasa M."/>
            <person name="Coyle M."/>
            <person name="Taylor M."/>
            <person name="Puazo M."/>
            <person name="Firestine M."/>
            <person name="Scheel M."/>
            <person name="Javaid M."/>
            <person name="Wang M."/>
            <person name="Li M."/>
            <person name="Tabassum N."/>
            <person name="Saada N."/>
            <person name="Osuji N."/>
            <person name="Aqrawi P."/>
            <person name="Fu Q."/>
            <person name="Thornton R."/>
            <person name="Raj R."/>
            <person name="Goodspeed R."/>
            <person name="Mata R."/>
            <person name="Najjar R."/>
            <person name="Gubbala S."/>
            <person name="Lee S."/>
            <person name="Denson S."/>
            <person name="Patil S."/>
            <person name="Macmil S."/>
            <person name="Qi S."/>
            <person name="Matskevitch T."/>
            <person name="Palculict T."/>
            <person name="Mathew T."/>
            <person name="Vee V."/>
            <person name="Velamala V."/>
            <person name="Korchina V."/>
            <person name="Cai W."/>
            <person name="Liu W."/>
            <person name="Dai W."/>
            <person name="Zou X."/>
            <person name="Zhu Y."/>
            <person name="Zhang Y."/>
            <person name="Wu Y.-Q."/>
            <person name="Xin Y."/>
            <person name="Nazarath L."/>
            <person name="Kovar C."/>
            <person name="Han Y."/>
            <person name="Muzny D."/>
            <person name="Gibbs R."/>
        </authorList>
    </citation>
    <scope>NUCLEOTIDE SEQUENCE [LARGE SCALE GENOMIC DNA]</scope>
    <source>
        <strain evidence="20">Jacobina</strain>
    </source>
</reference>
<evidence type="ECO:0000256" key="13">
    <source>
        <dbReference type="PROSITE-ProRule" id="PRU00117"/>
    </source>
</evidence>